<comment type="caution">
    <text evidence="1">The sequence shown here is derived from an EMBL/GenBank/DDBJ whole genome shotgun (WGS) entry which is preliminary data.</text>
</comment>
<dbReference type="AlphaFoldDB" id="A0A930DND1"/>
<protein>
    <submittedName>
        <fullName evidence="1">Uncharacterized protein</fullName>
    </submittedName>
</protein>
<accession>A0A930DND1</accession>
<dbReference type="EMBL" id="JABZRD010000353">
    <property type="protein sequence ID" value="MBF1284063.1"/>
    <property type="molecule type" value="Genomic_DNA"/>
</dbReference>
<gene>
    <name evidence="1" type="ORF">HXM93_05985</name>
</gene>
<reference evidence="1" key="1">
    <citation type="submission" date="2020-04" db="EMBL/GenBank/DDBJ databases">
        <title>Deep metagenomics examines the oral microbiome during advanced dental caries in children, revealing novel taxa and co-occurrences with host molecules.</title>
        <authorList>
            <person name="Baker J.L."/>
            <person name="Morton J.T."/>
            <person name="Dinis M."/>
            <person name="Alvarez R."/>
            <person name="Tran N.C."/>
            <person name="Knight R."/>
            <person name="Edlund A."/>
        </authorList>
    </citation>
    <scope>NUCLEOTIDE SEQUENCE</scope>
    <source>
        <strain evidence="1">JCVI_24_bin.2</strain>
    </source>
</reference>
<sequence length="67" mass="7958">MTFAEYKWNLMDWINFFPAEGGLEKDAKVLLLCDKESEELFASKLKKRVKRLSLRLEEGQYDYVLIP</sequence>
<evidence type="ECO:0000313" key="2">
    <source>
        <dbReference type="Proteomes" id="UP000709351"/>
    </source>
</evidence>
<name>A0A930DND1_9FIRM</name>
<organism evidence="1 2">
    <name type="scientific">Oribacterium parvum</name>
    <dbReference type="NCBI Taxonomy" id="1501329"/>
    <lineage>
        <taxon>Bacteria</taxon>
        <taxon>Bacillati</taxon>
        <taxon>Bacillota</taxon>
        <taxon>Clostridia</taxon>
        <taxon>Lachnospirales</taxon>
        <taxon>Lachnospiraceae</taxon>
        <taxon>Oribacterium</taxon>
    </lineage>
</organism>
<dbReference type="Proteomes" id="UP000709351">
    <property type="component" value="Unassembled WGS sequence"/>
</dbReference>
<feature type="non-terminal residue" evidence="1">
    <location>
        <position position="67"/>
    </location>
</feature>
<evidence type="ECO:0000313" key="1">
    <source>
        <dbReference type="EMBL" id="MBF1284063.1"/>
    </source>
</evidence>
<proteinExistence type="predicted"/>